<protein>
    <submittedName>
        <fullName evidence="1">Uncharacterized protein</fullName>
    </submittedName>
</protein>
<reference evidence="1 2" key="1">
    <citation type="submission" date="2014-07" db="EMBL/GenBank/DDBJ databases">
        <title>Genome of Chryseobacterium luteum DSM 18605.</title>
        <authorList>
            <person name="Stropko S.J."/>
            <person name="Pipes S.E."/>
            <person name="Newman J.D."/>
        </authorList>
    </citation>
    <scope>NUCLEOTIDE SEQUENCE [LARGE SCALE GENOMIC DNA]</scope>
    <source>
        <strain evidence="1 2">DSM 18605</strain>
    </source>
</reference>
<evidence type="ECO:0000313" key="1">
    <source>
        <dbReference type="EMBL" id="KFF08260.1"/>
    </source>
</evidence>
<name>A0A085ZUZ6_9FLAO</name>
<dbReference type="OrthoDB" id="1433719at2"/>
<dbReference type="AlphaFoldDB" id="A0A085ZUZ6"/>
<organism evidence="1 2">
    <name type="scientific">Chryseobacterium luteum</name>
    <dbReference type="NCBI Taxonomy" id="421531"/>
    <lineage>
        <taxon>Bacteria</taxon>
        <taxon>Pseudomonadati</taxon>
        <taxon>Bacteroidota</taxon>
        <taxon>Flavobacteriia</taxon>
        <taxon>Flavobacteriales</taxon>
        <taxon>Weeksellaceae</taxon>
        <taxon>Chryseobacterium group</taxon>
        <taxon>Chryseobacterium</taxon>
    </lineage>
</organism>
<dbReference type="SUPFAM" id="SSF52266">
    <property type="entry name" value="SGNH hydrolase"/>
    <property type="match status" value="1"/>
</dbReference>
<sequence>MNSSDMKKFLFKISFYIVAVAAVLLWLGSYADGNTDDNYRHFTGPKPSNMILGDSRGSQALVPDVLDGKLKDRKFDNFSLNLTESPYGQIYLEAIKKKLHPGTKDGIFILTVDPWNVSTGKDVKDAKEYTENTSALADMHFYDMAPNYEYLLKHFPKSWFNIYNDREAVGRSNTYLHKNGWMEVTVDINPADLRKREASKITQYKEFAANQKISRYRLDALEDIIQYLDTKGTVYIVRIPGFKGIMDIENAFSPDFNQIIGSIAQKKKVKFFDFSSQYDQYIYTDGNHMYKESGKVFTARIADSILLDKKMLK</sequence>
<comment type="caution">
    <text evidence="1">The sequence shown here is derived from an EMBL/GenBank/DDBJ whole genome shotgun (WGS) entry which is preliminary data.</text>
</comment>
<dbReference type="STRING" id="421531.IX38_05660"/>
<accession>A0A085ZUZ6</accession>
<dbReference type="EMBL" id="JPRO01000003">
    <property type="protein sequence ID" value="KFF08260.1"/>
    <property type="molecule type" value="Genomic_DNA"/>
</dbReference>
<keyword evidence="2" id="KW-1185">Reference proteome</keyword>
<dbReference type="Proteomes" id="UP000028703">
    <property type="component" value="Unassembled WGS sequence"/>
</dbReference>
<proteinExistence type="predicted"/>
<gene>
    <name evidence="1" type="ORF">IX38_05660</name>
</gene>
<evidence type="ECO:0000313" key="2">
    <source>
        <dbReference type="Proteomes" id="UP000028703"/>
    </source>
</evidence>
<dbReference type="eggNOG" id="ENOG5030X1S">
    <property type="taxonomic scope" value="Bacteria"/>
</dbReference>